<organism evidence="1 2">
    <name type="scientific">Methylobacterium tardum</name>
    <dbReference type="NCBI Taxonomy" id="374432"/>
    <lineage>
        <taxon>Bacteria</taxon>
        <taxon>Pseudomonadati</taxon>
        <taxon>Pseudomonadota</taxon>
        <taxon>Alphaproteobacteria</taxon>
        <taxon>Hyphomicrobiales</taxon>
        <taxon>Methylobacteriaceae</taxon>
        <taxon>Methylobacterium</taxon>
    </lineage>
</organism>
<evidence type="ECO:0000313" key="2">
    <source>
        <dbReference type="Proteomes" id="UP001157440"/>
    </source>
</evidence>
<dbReference type="Proteomes" id="UP001157440">
    <property type="component" value="Unassembled WGS sequence"/>
</dbReference>
<name>A0AA37TFC4_9HYPH</name>
<proteinExistence type="predicted"/>
<accession>A0AA37TFC4</accession>
<sequence length="103" mass="11341">MKCRAEAEKSDDRSAAIRQTLSEALEQAPAGGLARPISGSAITGQTHMARYMRPLLEPIQKGGIDPSFIICHRSTDLEEGPALHEAFRNKTDNRTKVVFKPHD</sequence>
<protein>
    <submittedName>
        <fullName evidence="1">Uncharacterized protein</fullName>
    </submittedName>
</protein>
<gene>
    <name evidence="1" type="ORF">GCM10007890_44250</name>
</gene>
<keyword evidence="2" id="KW-1185">Reference proteome</keyword>
<dbReference type="AlphaFoldDB" id="A0AA37TFC4"/>
<reference evidence="2" key="1">
    <citation type="journal article" date="2019" name="Int. J. Syst. Evol. Microbiol.">
        <title>The Global Catalogue of Microorganisms (GCM) 10K type strain sequencing project: providing services to taxonomists for standard genome sequencing and annotation.</title>
        <authorList>
            <consortium name="The Broad Institute Genomics Platform"/>
            <consortium name="The Broad Institute Genome Sequencing Center for Infectious Disease"/>
            <person name="Wu L."/>
            <person name="Ma J."/>
        </authorList>
    </citation>
    <scope>NUCLEOTIDE SEQUENCE [LARGE SCALE GENOMIC DNA]</scope>
    <source>
        <strain evidence="2">NBRC 103632</strain>
    </source>
</reference>
<evidence type="ECO:0000313" key="1">
    <source>
        <dbReference type="EMBL" id="GLS72410.1"/>
    </source>
</evidence>
<dbReference type="Gene3D" id="3.90.180.10">
    <property type="entry name" value="Medium-chain alcohol dehydrogenases, catalytic domain"/>
    <property type="match status" value="1"/>
</dbReference>
<dbReference type="EMBL" id="BSPL01000023">
    <property type="protein sequence ID" value="GLS72410.1"/>
    <property type="molecule type" value="Genomic_DNA"/>
</dbReference>
<comment type="caution">
    <text evidence="1">The sequence shown here is derived from an EMBL/GenBank/DDBJ whole genome shotgun (WGS) entry which is preliminary data.</text>
</comment>
<dbReference type="Gene3D" id="3.40.50.720">
    <property type="entry name" value="NAD(P)-binding Rossmann-like Domain"/>
    <property type="match status" value="1"/>
</dbReference>